<dbReference type="PANTHER" id="PTHR43133:SF57">
    <property type="entry name" value="RNA POLYMERASE SIGMA-70 FACTOR"/>
    <property type="match status" value="1"/>
</dbReference>
<protein>
    <recommendedName>
        <fullName evidence="9">RNA polymerase subunit sigma-24</fullName>
    </recommendedName>
</protein>
<evidence type="ECO:0000256" key="1">
    <source>
        <dbReference type="ARBA" id="ARBA00010641"/>
    </source>
</evidence>
<dbReference type="NCBIfam" id="TIGR02937">
    <property type="entry name" value="sigma70-ECF"/>
    <property type="match status" value="1"/>
</dbReference>
<dbReference type="CDD" id="cd06171">
    <property type="entry name" value="Sigma70_r4"/>
    <property type="match status" value="1"/>
</dbReference>
<dbReference type="SUPFAM" id="SSF88946">
    <property type="entry name" value="Sigma2 domain of RNA polymerase sigma factors"/>
    <property type="match status" value="1"/>
</dbReference>
<dbReference type="Gene3D" id="1.10.10.10">
    <property type="entry name" value="Winged helix-like DNA-binding domain superfamily/Winged helix DNA-binding domain"/>
    <property type="match status" value="1"/>
</dbReference>
<proteinExistence type="inferred from homology"/>
<evidence type="ECO:0008006" key="9">
    <source>
        <dbReference type="Google" id="ProtNLM"/>
    </source>
</evidence>
<evidence type="ECO:0000313" key="7">
    <source>
        <dbReference type="EMBL" id="KPK64351.1"/>
    </source>
</evidence>
<keyword evidence="3" id="KW-0731">Sigma factor</keyword>
<dbReference type="InterPro" id="IPR013249">
    <property type="entry name" value="RNA_pol_sigma70_r4_t2"/>
</dbReference>
<dbReference type="AlphaFoldDB" id="A0A0S8FUI3"/>
<comment type="similarity">
    <text evidence="1">Belongs to the sigma-70 factor family. ECF subfamily.</text>
</comment>
<feature type="domain" description="RNA polymerase sigma-70 region 2" evidence="5">
    <location>
        <begin position="41"/>
        <end position="100"/>
    </location>
</feature>
<evidence type="ECO:0000259" key="6">
    <source>
        <dbReference type="Pfam" id="PF08281"/>
    </source>
</evidence>
<dbReference type="Pfam" id="PF04542">
    <property type="entry name" value="Sigma70_r2"/>
    <property type="match status" value="1"/>
</dbReference>
<evidence type="ECO:0000256" key="4">
    <source>
        <dbReference type="ARBA" id="ARBA00023163"/>
    </source>
</evidence>
<keyword evidence="2" id="KW-0805">Transcription regulation</keyword>
<dbReference type="Gene3D" id="1.10.1740.10">
    <property type="match status" value="1"/>
</dbReference>
<dbReference type="EMBL" id="LJUJ01000003">
    <property type="protein sequence ID" value="KPK64351.1"/>
    <property type="molecule type" value="Genomic_DNA"/>
</dbReference>
<reference evidence="7 8" key="1">
    <citation type="journal article" date="2015" name="Microbiome">
        <title>Genomic resolution of linkages in carbon, nitrogen, and sulfur cycling among widespread estuary sediment bacteria.</title>
        <authorList>
            <person name="Baker B.J."/>
            <person name="Lazar C.S."/>
            <person name="Teske A.P."/>
            <person name="Dick G.J."/>
        </authorList>
    </citation>
    <scope>NUCLEOTIDE SEQUENCE [LARGE SCALE GENOMIC DNA]</scope>
    <source>
        <strain evidence="7">SM23_42</strain>
    </source>
</reference>
<accession>A0A0S8FUI3</accession>
<dbReference type="GO" id="GO:0016987">
    <property type="term" value="F:sigma factor activity"/>
    <property type="evidence" value="ECO:0007669"/>
    <property type="project" value="UniProtKB-KW"/>
</dbReference>
<dbReference type="Proteomes" id="UP000051373">
    <property type="component" value="Unassembled WGS sequence"/>
</dbReference>
<evidence type="ECO:0000259" key="5">
    <source>
        <dbReference type="Pfam" id="PF04542"/>
    </source>
</evidence>
<dbReference type="SUPFAM" id="SSF88659">
    <property type="entry name" value="Sigma3 and sigma4 domains of RNA polymerase sigma factors"/>
    <property type="match status" value="1"/>
</dbReference>
<dbReference type="InterPro" id="IPR013325">
    <property type="entry name" value="RNA_pol_sigma_r2"/>
</dbReference>
<evidence type="ECO:0000256" key="3">
    <source>
        <dbReference type="ARBA" id="ARBA00023082"/>
    </source>
</evidence>
<dbReference type="GO" id="GO:0006352">
    <property type="term" value="P:DNA-templated transcription initiation"/>
    <property type="evidence" value="ECO:0007669"/>
    <property type="project" value="InterPro"/>
</dbReference>
<dbReference type="GO" id="GO:0003677">
    <property type="term" value="F:DNA binding"/>
    <property type="evidence" value="ECO:0007669"/>
    <property type="project" value="InterPro"/>
</dbReference>
<dbReference type="STRING" id="1703779.AMJ83_02740"/>
<evidence type="ECO:0000256" key="2">
    <source>
        <dbReference type="ARBA" id="ARBA00023015"/>
    </source>
</evidence>
<dbReference type="Pfam" id="PF08281">
    <property type="entry name" value="Sigma70_r4_2"/>
    <property type="match status" value="1"/>
</dbReference>
<sequence>MKDYPSLHLRKDLEKYELRRFVDGAKKGDEDALSQLCVYVYSRIYSYVFYRVNQPEDAEDLTSEVVLKVIKALKNQRGNFHAWMYKIAKHALIDFYRKKAVRRELSLSDLSHDIADKSADFSRQTLTRERLRKGMQRLTEEQRQVIILRFIEGFSNSEAAEFMGKSVGAIKVLQFRALRALRDYFSRQGYEDKN</sequence>
<comment type="caution">
    <text evidence="7">The sequence shown here is derived from an EMBL/GenBank/DDBJ whole genome shotgun (WGS) entry which is preliminary data.</text>
</comment>
<dbReference type="InterPro" id="IPR039425">
    <property type="entry name" value="RNA_pol_sigma-70-like"/>
</dbReference>
<organism evidence="7 8">
    <name type="scientific">candidate division WOR_3 bacterium SM23_42</name>
    <dbReference type="NCBI Taxonomy" id="1703779"/>
    <lineage>
        <taxon>Bacteria</taxon>
        <taxon>Bacteria division WOR-3</taxon>
    </lineage>
</organism>
<name>A0A0S8FUI3_UNCW3</name>
<dbReference type="PANTHER" id="PTHR43133">
    <property type="entry name" value="RNA POLYMERASE ECF-TYPE SIGMA FACTO"/>
    <property type="match status" value="1"/>
</dbReference>
<evidence type="ECO:0000313" key="8">
    <source>
        <dbReference type="Proteomes" id="UP000051373"/>
    </source>
</evidence>
<dbReference type="InterPro" id="IPR007627">
    <property type="entry name" value="RNA_pol_sigma70_r2"/>
</dbReference>
<dbReference type="InterPro" id="IPR013324">
    <property type="entry name" value="RNA_pol_sigma_r3/r4-like"/>
</dbReference>
<dbReference type="InterPro" id="IPR036388">
    <property type="entry name" value="WH-like_DNA-bd_sf"/>
</dbReference>
<keyword evidence="4" id="KW-0804">Transcription</keyword>
<dbReference type="InterPro" id="IPR014284">
    <property type="entry name" value="RNA_pol_sigma-70_dom"/>
</dbReference>
<gene>
    <name evidence="7" type="ORF">AMJ83_02740</name>
</gene>
<feature type="domain" description="RNA polymerase sigma factor 70 region 4 type 2" evidence="6">
    <location>
        <begin position="129"/>
        <end position="181"/>
    </location>
</feature>